<accession>A0ABW7C024</accession>
<protein>
    <submittedName>
        <fullName evidence="1">STAS/SEC14 domain-containing protein</fullName>
    </submittedName>
</protein>
<dbReference type="InterPro" id="IPR038396">
    <property type="entry name" value="SpoIIAA-like_sf"/>
</dbReference>
<dbReference type="InterPro" id="IPR036513">
    <property type="entry name" value="STAS_dom_sf"/>
</dbReference>
<gene>
    <name evidence="1" type="ORF">ACGFYS_25780</name>
</gene>
<dbReference type="RefSeq" id="WP_189848608.1">
    <property type="nucleotide sequence ID" value="NZ_BMVV01000004.1"/>
</dbReference>
<dbReference type="Gene3D" id="3.40.50.10600">
    <property type="entry name" value="SpoIIaa-like domains"/>
    <property type="match status" value="1"/>
</dbReference>
<dbReference type="Pfam" id="PF11964">
    <property type="entry name" value="SpoIIAA-like"/>
    <property type="match status" value="1"/>
</dbReference>
<dbReference type="EMBL" id="JBICZW010000019">
    <property type="protein sequence ID" value="MFG3192347.1"/>
    <property type="molecule type" value="Genomic_DNA"/>
</dbReference>
<proteinExistence type="predicted"/>
<organism evidence="1 2">
    <name type="scientific">Streptomyces omiyaensis</name>
    <dbReference type="NCBI Taxonomy" id="68247"/>
    <lineage>
        <taxon>Bacteria</taxon>
        <taxon>Bacillati</taxon>
        <taxon>Actinomycetota</taxon>
        <taxon>Actinomycetes</taxon>
        <taxon>Kitasatosporales</taxon>
        <taxon>Streptomycetaceae</taxon>
        <taxon>Streptomyces</taxon>
    </lineage>
</organism>
<sequence>MIRSLEAMPAGVVGFEVDGRISAEDYRDTVIPALTGAARAGEVRFLLVVPEFDGMSGGAVWQDLRMGAEHLRAWKRVALVTDVEWMSHLTSLFGWMSPGETKVFPLARRDEATAWVAS</sequence>
<evidence type="ECO:0000313" key="2">
    <source>
        <dbReference type="Proteomes" id="UP001604282"/>
    </source>
</evidence>
<name>A0ABW7C024_9ACTN</name>
<reference evidence="1 2" key="1">
    <citation type="submission" date="2024-10" db="EMBL/GenBank/DDBJ databases">
        <title>The Natural Products Discovery Center: Release of the First 8490 Sequenced Strains for Exploring Actinobacteria Biosynthetic Diversity.</title>
        <authorList>
            <person name="Kalkreuter E."/>
            <person name="Kautsar S.A."/>
            <person name="Yang D."/>
            <person name="Bader C.D."/>
            <person name="Teijaro C.N."/>
            <person name="Fluegel L."/>
            <person name="Davis C.M."/>
            <person name="Simpson J.R."/>
            <person name="Lauterbach L."/>
            <person name="Steele A.D."/>
            <person name="Gui C."/>
            <person name="Meng S."/>
            <person name="Li G."/>
            <person name="Viehrig K."/>
            <person name="Ye F."/>
            <person name="Su P."/>
            <person name="Kiefer A.F."/>
            <person name="Nichols A."/>
            <person name="Cepeda A.J."/>
            <person name="Yan W."/>
            <person name="Fan B."/>
            <person name="Jiang Y."/>
            <person name="Adhikari A."/>
            <person name="Zheng C.-J."/>
            <person name="Schuster L."/>
            <person name="Cowan T.M."/>
            <person name="Smanski M.J."/>
            <person name="Chevrette M.G."/>
            <person name="De Carvalho L.P.S."/>
            <person name="Shen B."/>
        </authorList>
    </citation>
    <scope>NUCLEOTIDE SEQUENCE [LARGE SCALE GENOMIC DNA]</scope>
    <source>
        <strain evidence="1 2">NPDC048229</strain>
    </source>
</reference>
<comment type="caution">
    <text evidence="1">The sequence shown here is derived from an EMBL/GenBank/DDBJ whole genome shotgun (WGS) entry which is preliminary data.</text>
</comment>
<dbReference type="Proteomes" id="UP001604282">
    <property type="component" value="Unassembled WGS sequence"/>
</dbReference>
<dbReference type="SUPFAM" id="SSF52091">
    <property type="entry name" value="SpoIIaa-like"/>
    <property type="match status" value="1"/>
</dbReference>
<evidence type="ECO:0000313" key="1">
    <source>
        <dbReference type="EMBL" id="MFG3192347.1"/>
    </source>
</evidence>
<dbReference type="InterPro" id="IPR021866">
    <property type="entry name" value="SpoIIAA-like"/>
</dbReference>
<keyword evidence="2" id="KW-1185">Reference proteome</keyword>